<organism evidence="1 2">
    <name type="scientific">Coniosporium uncinatum</name>
    <dbReference type="NCBI Taxonomy" id="93489"/>
    <lineage>
        <taxon>Eukaryota</taxon>
        <taxon>Fungi</taxon>
        <taxon>Dikarya</taxon>
        <taxon>Ascomycota</taxon>
        <taxon>Pezizomycotina</taxon>
        <taxon>Dothideomycetes</taxon>
        <taxon>Dothideomycetes incertae sedis</taxon>
        <taxon>Coniosporium</taxon>
    </lineage>
</organism>
<protein>
    <submittedName>
        <fullName evidence="1">Uncharacterized protein</fullName>
    </submittedName>
</protein>
<evidence type="ECO:0000313" key="1">
    <source>
        <dbReference type="EMBL" id="KAK3044398.1"/>
    </source>
</evidence>
<proteinExistence type="predicted"/>
<accession>A0ACC3CT07</accession>
<dbReference type="Proteomes" id="UP001186974">
    <property type="component" value="Unassembled WGS sequence"/>
</dbReference>
<dbReference type="EMBL" id="JAWDJW010012000">
    <property type="protein sequence ID" value="KAK3044398.1"/>
    <property type="molecule type" value="Genomic_DNA"/>
</dbReference>
<reference evidence="1" key="1">
    <citation type="submission" date="2024-09" db="EMBL/GenBank/DDBJ databases">
        <title>Black Yeasts Isolated from many extreme environments.</title>
        <authorList>
            <person name="Coleine C."/>
            <person name="Stajich J.E."/>
            <person name="Selbmann L."/>
        </authorList>
    </citation>
    <scope>NUCLEOTIDE SEQUENCE</scope>
    <source>
        <strain evidence="1">CCFEE 5737</strain>
    </source>
</reference>
<feature type="non-terminal residue" evidence="1">
    <location>
        <position position="1"/>
    </location>
</feature>
<keyword evidence="2" id="KW-1185">Reference proteome</keyword>
<name>A0ACC3CT07_9PEZI</name>
<comment type="caution">
    <text evidence="1">The sequence shown here is derived from an EMBL/GenBank/DDBJ whole genome shotgun (WGS) entry which is preliminary data.</text>
</comment>
<gene>
    <name evidence="1" type="ORF">LTS18_001395</name>
</gene>
<sequence length="185" mass="20957">FDPFDLDVTVTPASTLKTLQEKDYLKALCMAFRLNAASLIQRVFLGIPPRDIGLVARELPKVYLSRLLRFVAKQTEEGPHLEFCLLWIEAVLANHGRYLRDNQGQYAEEMRAINRAVQRIQRELGRLADENVYAVEYLLSRPVKKREIDGTSKLMLEDGVNGDVVSGSGEVDGMDEDEGEWMGLE</sequence>
<evidence type="ECO:0000313" key="2">
    <source>
        <dbReference type="Proteomes" id="UP001186974"/>
    </source>
</evidence>